<sequence length="195" mass="20510">MPAAESKTMYVVVRHLNHCPDLEEQPAPLGALEEEHTHMHAIKVTEVPEQPPISVQEEGFGPRGPPSSTVVSAAPSGTDVMEPVPATGAEGLVSAEMPATETKTRYMVVRPLNHCPDLEEPPAPLSTSQEEHAQACATKVTEVPEQPPVSEPASAPEEHPEPPQEPAPAPTFGPAAPSWPEVMEPVVAAGAEGLA</sequence>
<accession>A0A811YZI9</accession>
<dbReference type="EMBL" id="CAJHUB010000749">
    <property type="protein sequence ID" value="CAD7680634.1"/>
    <property type="molecule type" value="Genomic_DNA"/>
</dbReference>
<keyword evidence="3" id="KW-1185">Reference proteome</keyword>
<feature type="region of interest" description="Disordered" evidence="1">
    <location>
        <begin position="57"/>
        <end position="85"/>
    </location>
</feature>
<reference evidence="2" key="1">
    <citation type="submission" date="2020-12" db="EMBL/GenBank/DDBJ databases">
        <authorList>
            <consortium name="Molecular Ecology Group"/>
        </authorList>
    </citation>
    <scope>NUCLEOTIDE SEQUENCE</scope>
    <source>
        <strain evidence="2">TBG_1078</strain>
    </source>
</reference>
<dbReference type="Proteomes" id="UP000645828">
    <property type="component" value="Unassembled WGS sequence"/>
</dbReference>
<feature type="compositionally biased region" description="Low complexity" evidence="1">
    <location>
        <begin position="66"/>
        <end position="78"/>
    </location>
</feature>
<proteinExistence type="predicted"/>
<feature type="region of interest" description="Disordered" evidence="1">
    <location>
        <begin position="115"/>
        <end position="195"/>
    </location>
</feature>
<dbReference type="AlphaFoldDB" id="A0A811YZI9"/>
<name>A0A811YZI9_NYCPR</name>
<protein>
    <submittedName>
        <fullName evidence="2">(raccoon dog) hypothetical protein</fullName>
    </submittedName>
</protein>
<organism evidence="2 3">
    <name type="scientific">Nyctereutes procyonoides</name>
    <name type="common">Raccoon dog</name>
    <name type="synonym">Canis procyonoides</name>
    <dbReference type="NCBI Taxonomy" id="34880"/>
    <lineage>
        <taxon>Eukaryota</taxon>
        <taxon>Metazoa</taxon>
        <taxon>Chordata</taxon>
        <taxon>Craniata</taxon>
        <taxon>Vertebrata</taxon>
        <taxon>Euteleostomi</taxon>
        <taxon>Mammalia</taxon>
        <taxon>Eutheria</taxon>
        <taxon>Laurasiatheria</taxon>
        <taxon>Carnivora</taxon>
        <taxon>Caniformia</taxon>
        <taxon>Canidae</taxon>
        <taxon>Nyctereutes</taxon>
    </lineage>
</organism>
<gene>
    <name evidence="2" type="ORF">NYPRO_LOCUS13426</name>
</gene>
<evidence type="ECO:0000313" key="2">
    <source>
        <dbReference type="EMBL" id="CAD7680634.1"/>
    </source>
</evidence>
<evidence type="ECO:0000256" key="1">
    <source>
        <dbReference type="SAM" id="MobiDB-lite"/>
    </source>
</evidence>
<comment type="caution">
    <text evidence="2">The sequence shown here is derived from an EMBL/GenBank/DDBJ whole genome shotgun (WGS) entry which is preliminary data.</text>
</comment>
<evidence type="ECO:0000313" key="3">
    <source>
        <dbReference type="Proteomes" id="UP000645828"/>
    </source>
</evidence>